<keyword evidence="1 3" id="KW-0238">DNA-binding</keyword>
<dbReference type="SUPFAM" id="SSF100939">
    <property type="entry name" value="SPOC domain-like"/>
    <property type="match status" value="1"/>
</dbReference>
<evidence type="ECO:0000313" key="7">
    <source>
        <dbReference type="Proteomes" id="UP001596470"/>
    </source>
</evidence>
<dbReference type="InterPro" id="IPR006164">
    <property type="entry name" value="DNA_bd_Ku70/Ku80"/>
</dbReference>
<dbReference type="NCBIfam" id="TIGR02772">
    <property type="entry name" value="Ku_bact"/>
    <property type="match status" value="1"/>
</dbReference>
<comment type="function">
    <text evidence="3">With LigD forms a non-homologous end joining (NHEJ) DNA repair enzyme, which repairs dsDNA breaks with reduced fidelity. Binds linear dsDNA with 5'- and 3'- overhangs but not closed circular dsDNA nor ssDNA. Recruits and stimulates the ligase activity of LigD.</text>
</comment>
<dbReference type="PANTHER" id="PTHR41251:SF1">
    <property type="entry name" value="NON-HOMOLOGOUS END JOINING PROTEIN KU"/>
    <property type="match status" value="1"/>
</dbReference>
<evidence type="ECO:0000259" key="5">
    <source>
        <dbReference type="SMART" id="SM00559"/>
    </source>
</evidence>
<feature type="compositionally biased region" description="Basic residues" evidence="4">
    <location>
        <begin position="253"/>
        <end position="296"/>
    </location>
</feature>
<proteinExistence type="inferred from homology"/>
<dbReference type="InterPro" id="IPR009187">
    <property type="entry name" value="Prok_Ku"/>
</dbReference>
<dbReference type="InterPro" id="IPR016194">
    <property type="entry name" value="SPOC-like_C_dom_sf"/>
</dbReference>
<keyword evidence="7" id="KW-1185">Reference proteome</keyword>
<dbReference type="Gene3D" id="2.40.290.10">
    <property type="match status" value="1"/>
</dbReference>
<gene>
    <name evidence="3" type="primary">ku</name>
    <name evidence="6" type="ORF">ACFQS3_11515</name>
</gene>
<evidence type="ECO:0000313" key="6">
    <source>
        <dbReference type="EMBL" id="MFC6957824.1"/>
    </source>
</evidence>
<organism evidence="6 7">
    <name type="scientific">Glycomyces mayteni</name>
    <dbReference type="NCBI Taxonomy" id="543887"/>
    <lineage>
        <taxon>Bacteria</taxon>
        <taxon>Bacillati</taxon>
        <taxon>Actinomycetota</taxon>
        <taxon>Actinomycetes</taxon>
        <taxon>Glycomycetales</taxon>
        <taxon>Glycomycetaceae</taxon>
        <taxon>Glycomyces</taxon>
    </lineage>
</organism>
<sequence length="296" mass="32735">MAIWSGAIAFGLVSIPIKVTAATGSHDLGLHQYHAADEGRIRYLKVCEIDDEPVDPDEIVKGFETPDDEVVLLDEDDLKDLPVSTSKIIEVLEFVPGEQIDPIYYDKSYYLEPDKTGARPYALLREALVAQGRIAVVKVTLRRRESLAALRPRGEALVMHTMLWPDEIRKPQTADLDGDVRKQELEMAGTLIDAMAADFHPEGYTDAYQEALADLIEAKHDGRTAPKSKRERPKAKVIDLMDALQQSVDQKRRPAKKTAGKAAKKTAKKAAKKTAKKAARKAPAKKTAKKTARKSA</sequence>
<dbReference type="PANTHER" id="PTHR41251">
    <property type="entry name" value="NON-HOMOLOGOUS END JOINING PROTEIN KU"/>
    <property type="match status" value="1"/>
</dbReference>
<comment type="subunit">
    <text evidence="3">Homodimer. Interacts with LigD.</text>
</comment>
<evidence type="ECO:0000256" key="1">
    <source>
        <dbReference type="ARBA" id="ARBA00023125"/>
    </source>
</evidence>
<dbReference type="SMART" id="SM00559">
    <property type="entry name" value="Ku78"/>
    <property type="match status" value="1"/>
</dbReference>
<feature type="domain" description="Ku" evidence="5">
    <location>
        <begin position="51"/>
        <end position="179"/>
    </location>
</feature>
<dbReference type="HAMAP" id="MF_01875">
    <property type="entry name" value="Prokaryotic_Ku"/>
    <property type="match status" value="1"/>
</dbReference>
<keyword evidence="3" id="KW-0227">DNA damage</keyword>
<comment type="similarity">
    <text evidence="3">Belongs to the prokaryotic Ku family.</text>
</comment>
<dbReference type="PIRSF" id="PIRSF006493">
    <property type="entry name" value="Prok_Ku"/>
    <property type="match status" value="1"/>
</dbReference>
<protein>
    <recommendedName>
        <fullName evidence="3">Non-homologous end joining protein Ku</fullName>
    </recommendedName>
</protein>
<evidence type="ECO:0000256" key="4">
    <source>
        <dbReference type="SAM" id="MobiDB-lite"/>
    </source>
</evidence>
<dbReference type="Pfam" id="PF02735">
    <property type="entry name" value="Ku"/>
    <property type="match status" value="1"/>
</dbReference>
<feature type="region of interest" description="Disordered" evidence="4">
    <location>
        <begin position="242"/>
        <end position="296"/>
    </location>
</feature>
<accession>A0ABW2DA47</accession>
<evidence type="ECO:0000256" key="3">
    <source>
        <dbReference type="HAMAP-Rule" id="MF_01875"/>
    </source>
</evidence>
<reference evidence="7" key="1">
    <citation type="journal article" date="2019" name="Int. J. Syst. Evol. Microbiol.">
        <title>The Global Catalogue of Microorganisms (GCM) 10K type strain sequencing project: providing services to taxonomists for standard genome sequencing and annotation.</title>
        <authorList>
            <consortium name="The Broad Institute Genomics Platform"/>
            <consortium name="The Broad Institute Genome Sequencing Center for Infectious Disease"/>
            <person name="Wu L."/>
            <person name="Ma J."/>
        </authorList>
    </citation>
    <scope>NUCLEOTIDE SEQUENCE [LARGE SCALE GENOMIC DNA]</scope>
    <source>
        <strain evidence="7">KACC 12634</strain>
    </source>
</reference>
<evidence type="ECO:0000256" key="2">
    <source>
        <dbReference type="ARBA" id="ARBA00023172"/>
    </source>
</evidence>
<dbReference type="Proteomes" id="UP001596470">
    <property type="component" value="Unassembled WGS sequence"/>
</dbReference>
<keyword evidence="3" id="KW-0234">DNA repair</keyword>
<keyword evidence="2 3" id="KW-0233">DNA recombination</keyword>
<comment type="caution">
    <text evidence="6">The sequence shown here is derived from an EMBL/GenBank/DDBJ whole genome shotgun (WGS) entry which is preliminary data.</text>
</comment>
<dbReference type="RefSeq" id="WP_382350060.1">
    <property type="nucleotide sequence ID" value="NZ_JBHMBP010000002.1"/>
</dbReference>
<dbReference type="EMBL" id="JBHSYS010000002">
    <property type="protein sequence ID" value="MFC6957824.1"/>
    <property type="molecule type" value="Genomic_DNA"/>
</dbReference>
<name>A0ABW2DA47_9ACTN</name>
<dbReference type="CDD" id="cd00789">
    <property type="entry name" value="KU_like"/>
    <property type="match status" value="1"/>
</dbReference>